<keyword evidence="2" id="KW-1185">Reference proteome</keyword>
<comment type="caution">
    <text evidence="1">The sequence shown here is derived from an EMBL/GenBank/DDBJ whole genome shotgun (WGS) entry which is preliminary data.</text>
</comment>
<protein>
    <submittedName>
        <fullName evidence="1">Uncharacterized protein</fullName>
    </submittedName>
</protein>
<dbReference type="AlphaFoldDB" id="A0ABD5MT42"/>
<proteinExistence type="predicted"/>
<name>A0ABD5MT42_9EURY</name>
<evidence type="ECO:0000313" key="1">
    <source>
        <dbReference type="EMBL" id="MFB9825554.1"/>
    </source>
</evidence>
<dbReference type="RefSeq" id="WP_390182335.1">
    <property type="nucleotide sequence ID" value="NZ_JBHMAJ010000010.1"/>
</dbReference>
<accession>A0ABD5MT42</accession>
<gene>
    <name evidence="1" type="ORF">ACFFOL_15390</name>
</gene>
<organism evidence="1 2">
    <name type="scientific">Halobaculum roseum</name>
    <dbReference type="NCBI Taxonomy" id="2175149"/>
    <lineage>
        <taxon>Archaea</taxon>
        <taxon>Methanobacteriati</taxon>
        <taxon>Methanobacteriota</taxon>
        <taxon>Stenosarchaea group</taxon>
        <taxon>Halobacteria</taxon>
        <taxon>Halobacteriales</taxon>
        <taxon>Haloferacaceae</taxon>
        <taxon>Halobaculum</taxon>
    </lineage>
</organism>
<feature type="non-terminal residue" evidence="1">
    <location>
        <position position="1"/>
    </location>
</feature>
<sequence length="302" mass="35555">VLALFDSTATAKRHQQSPTEERRYYIERLQDNRQVEYRGKNHVQITVEGVEKLDREGYETLLDTDLRYEILRKAYEEDRGNTFVYIDGDSLFDELSASAQEIKRNLWYLSGKGLIDRSGMSNDFQLEGEGRDRYEQYRDEGVPIPRTHPLQRYTQHTIEQGNREKAENVFRDIVEVAREEVIVVDMYAKGRLYDLLESHVPSVVDVKILGSHKEIGEENIELYREFAEGKDGDVELRYLDYWEDYPFHSREVVRDREAGWVWDHTFADAGGRHHTISQLRPVNLENDLEVFDEAWEEAETVE</sequence>
<evidence type="ECO:0000313" key="2">
    <source>
        <dbReference type="Proteomes" id="UP001589595"/>
    </source>
</evidence>
<reference evidence="1" key="1">
    <citation type="submission" date="2024-09" db="EMBL/GenBank/DDBJ databases">
        <authorList>
            <person name="Sun Q."/>
        </authorList>
    </citation>
    <scope>NUCLEOTIDE SEQUENCE [LARGE SCALE GENOMIC DNA]</scope>
    <source>
        <strain evidence="1">JCM 31273</strain>
    </source>
</reference>
<dbReference type="EMBL" id="JBHMAJ010000010">
    <property type="protein sequence ID" value="MFB9825554.1"/>
    <property type="molecule type" value="Genomic_DNA"/>
</dbReference>
<dbReference type="Proteomes" id="UP001589595">
    <property type="component" value="Unassembled WGS sequence"/>
</dbReference>